<dbReference type="EMBL" id="JAVXZY010000012">
    <property type="protein sequence ID" value="MDT9002047.1"/>
    <property type="molecule type" value="Genomic_DNA"/>
</dbReference>
<evidence type="ECO:0000313" key="3">
    <source>
        <dbReference type="Proteomes" id="UP001246372"/>
    </source>
</evidence>
<dbReference type="SUPFAM" id="SSF52821">
    <property type="entry name" value="Rhodanese/Cell cycle control phosphatase"/>
    <property type="match status" value="1"/>
</dbReference>
<evidence type="ECO:0000259" key="1">
    <source>
        <dbReference type="PROSITE" id="PS50206"/>
    </source>
</evidence>
<keyword evidence="3" id="KW-1185">Reference proteome</keyword>
<dbReference type="InterPro" id="IPR020936">
    <property type="entry name" value="TrhO"/>
</dbReference>
<protein>
    <submittedName>
        <fullName evidence="2">Rhodanese-like domain-containing protein</fullName>
    </submittedName>
</protein>
<sequence length="288" mass="31799">MSEALAPLPGAADGPVHEHLSFYKFVALDDPEAIAVRLRERCGPSGLRLGGNILLAPEGITAALGGTAADLDAFEQALQADAAFGGHFTGIHFKRSFGQTRPFTLLKVHVKPELVAFGLEGVSGLADARDSHVSPQAWRELIRRDDVVLIDNRNSFEWRLGRFAGAIDPGVRHFRDFPDYVQTHADEWKREGKTVAMYCTGGIRCEKMSGWMQAQGLKVAQLDGGILNYFEQMPDAEADWQGECFVFDKRIAIDTQRQETATSAEQVYGDDPNEAWRLARAKRLDPKG</sequence>
<name>A0ABU3PIU4_9BURK</name>
<dbReference type="InterPro" id="IPR036873">
    <property type="entry name" value="Rhodanese-like_dom_sf"/>
</dbReference>
<accession>A0ABU3PIU4</accession>
<dbReference type="CDD" id="cd01518">
    <property type="entry name" value="RHOD_YceA"/>
    <property type="match status" value="1"/>
</dbReference>
<dbReference type="InterPro" id="IPR040503">
    <property type="entry name" value="TRHO_N"/>
</dbReference>
<dbReference type="PANTHER" id="PTHR43268:SF6">
    <property type="entry name" value="THIOSULFATE SULFURTRANSFERASE_RHODANESE-LIKE DOMAIN-CONTAINING PROTEIN 2"/>
    <property type="match status" value="1"/>
</dbReference>
<dbReference type="InterPro" id="IPR001763">
    <property type="entry name" value="Rhodanese-like_dom"/>
</dbReference>
<dbReference type="SMART" id="SM00450">
    <property type="entry name" value="RHOD"/>
    <property type="match status" value="1"/>
</dbReference>
<dbReference type="RefSeq" id="WP_315652930.1">
    <property type="nucleotide sequence ID" value="NZ_JAVXZY010000012.1"/>
</dbReference>
<dbReference type="Gene3D" id="3.30.70.100">
    <property type="match status" value="1"/>
</dbReference>
<dbReference type="PROSITE" id="PS50206">
    <property type="entry name" value="RHODANESE_3"/>
    <property type="match status" value="1"/>
</dbReference>
<proteinExistence type="predicted"/>
<gene>
    <name evidence="2" type="ORF">RQP53_22405</name>
</gene>
<evidence type="ECO:0000313" key="2">
    <source>
        <dbReference type="EMBL" id="MDT9002047.1"/>
    </source>
</evidence>
<dbReference type="Pfam" id="PF00581">
    <property type="entry name" value="Rhodanese"/>
    <property type="match status" value="1"/>
</dbReference>
<reference evidence="2" key="1">
    <citation type="submission" date="2023-09" db="EMBL/GenBank/DDBJ databases">
        <title>Paucibacter sp. APW11 Genome sequencing and assembly.</title>
        <authorList>
            <person name="Kim I."/>
        </authorList>
    </citation>
    <scope>NUCLEOTIDE SEQUENCE</scope>
    <source>
        <strain evidence="2">APW11</strain>
    </source>
</reference>
<dbReference type="Proteomes" id="UP001246372">
    <property type="component" value="Unassembled WGS sequence"/>
</dbReference>
<dbReference type="Gene3D" id="3.40.250.10">
    <property type="entry name" value="Rhodanese-like domain"/>
    <property type="match status" value="1"/>
</dbReference>
<comment type="caution">
    <text evidence="2">The sequence shown here is derived from an EMBL/GenBank/DDBJ whole genome shotgun (WGS) entry which is preliminary data.</text>
</comment>
<dbReference type="PANTHER" id="PTHR43268">
    <property type="entry name" value="THIOSULFATE SULFURTRANSFERASE/RHODANESE-LIKE DOMAIN-CONTAINING PROTEIN 2"/>
    <property type="match status" value="1"/>
</dbReference>
<feature type="domain" description="Rhodanese" evidence="1">
    <location>
        <begin position="143"/>
        <end position="238"/>
    </location>
</feature>
<organism evidence="2 3">
    <name type="scientific">Roseateles aquae</name>
    <dbReference type="NCBI Taxonomy" id="3077235"/>
    <lineage>
        <taxon>Bacteria</taxon>
        <taxon>Pseudomonadati</taxon>
        <taxon>Pseudomonadota</taxon>
        <taxon>Betaproteobacteria</taxon>
        <taxon>Burkholderiales</taxon>
        <taxon>Sphaerotilaceae</taxon>
        <taxon>Roseateles</taxon>
    </lineage>
</organism>
<dbReference type="Pfam" id="PF17773">
    <property type="entry name" value="UPF0176_N"/>
    <property type="match status" value="1"/>
</dbReference>